<dbReference type="GO" id="GO:0046933">
    <property type="term" value="F:proton-transporting ATP synthase activity, rotational mechanism"/>
    <property type="evidence" value="ECO:0007669"/>
    <property type="project" value="UniProtKB-UniRule"/>
</dbReference>
<evidence type="ECO:0000313" key="18">
    <source>
        <dbReference type="EMBL" id="XAY04760.1"/>
    </source>
</evidence>
<dbReference type="NCBIfam" id="TIGR01144">
    <property type="entry name" value="ATP_synt_b"/>
    <property type="match status" value="1"/>
</dbReference>
<dbReference type="GO" id="GO:0005886">
    <property type="term" value="C:plasma membrane"/>
    <property type="evidence" value="ECO:0007669"/>
    <property type="project" value="UniProtKB-SubCell"/>
</dbReference>
<dbReference type="InterPro" id="IPR050059">
    <property type="entry name" value="ATP_synthase_B_chain"/>
</dbReference>
<dbReference type="Pfam" id="PF00430">
    <property type="entry name" value="ATP-synt_B"/>
    <property type="match status" value="1"/>
</dbReference>
<evidence type="ECO:0000256" key="15">
    <source>
        <dbReference type="RuleBase" id="RU003848"/>
    </source>
</evidence>
<keyword evidence="5 14" id="KW-0138">CF(0)</keyword>
<evidence type="ECO:0000256" key="12">
    <source>
        <dbReference type="ARBA" id="ARBA00025198"/>
    </source>
</evidence>
<evidence type="ECO:0000256" key="9">
    <source>
        <dbReference type="ARBA" id="ARBA00023065"/>
    </source>
</evidence>
<accession>A0AAU7ASX9</accession>
<comment type="subunit">
    <text evidence="13 14">F-type ATPases have 2 components, F(1) - the catalytic core - and F(0) - the membrane proton channel. F(1) has five subunits: alpha(3), beta(3), gamma(1), delta(1), epsilon(1). F(0) has three main subunits: a(1), b(2) and c(10-14). The alpha and beta chains form an alternating ring which encloses part of the gamma chain. F(1) is attached to F(0) by a central stalk formed by the gamma and epsilon chains, while a peripheral stalk is formed by the delta and b chains.</text>
</comment>
<comment type="function">
    <text evidence="14">Component of the F(0) channel, it forms part of the peripheral stalk, linking F(1) to F(0).</text>
</comment>
<dbReference type="HAMAP" id="MF_01398">
    <property type="entry name" value="ATP_synth_b_bprime"/>
    <property type="match status" value="1"/>
</dbReference>
<evidence type="ECO:0000256" key="3">
    <source>
        <dbReference type="ARBA" id="ARBA00022448"/>
    </source>
</evidence>
<dbReference type="RefSeq" id="WP_354701285.1">
    <property type="nucleotide sequence ID" value="NZ_CP114014.1"/>
</dbReference>
<protein>
    <recommendedName>
        <fullName evidence="14">ATP synthase subunit b</fullName>
    </recommendedName>
    <alternativeName>
        <fullName evidence="14">ATP synthase F(0) sector subunit b</fullName>
    </alternativeName>
    <alternativeName>
        <fullName evidence="14">ATPase subunit I</fullName>
    </alternativeName>
    <alternativeName>
        <fullName evidence="14">F-type ATPase subunit b</fullName>
        <shortName evidence="14">F-ATPase subunit b</shortName>
    </alternativeName>
</protein>
<keyword evidence="11 14" id="KW-0066">ATP synthesis</keyword>
<comment type="subcellular location">
    <subcellularLocation>
        <location evidence="1 14">Cell membrane</location>
        <topology evidence="1 14">Single-pass membrane protein</topology>
    </subcellularLocation>
</comment>
<dbReference type="InterPro" id="IPR005864">
    <property type="entry name" value="ATP_synth_F0_bsu_bac"/>
</dbReference>
<keyword evidence="10 14" id="KW-0472">Membrane</keyword>
<dbReference type="Gene3D" id="6.10.250.1580">
    <property type="match status" value="1"/>
</dbReference>
<feature type="region of interest" description="Disordered" evidence="17">
    <location>
        <begin position="107"/>
        <end position="127"/>
    </location>
</feature>
<dbReference type="AlphaFoldDB" id="A0AAU7ASX9"/>
<evidence type="ECO:0000256" key="1">
    <source>
        <dbReference type="ARBA" id="ARBA00004162"/>
    </source>
</evidence>
<dbReference type="SUPFAM" id="SSF81573">
    <property type="entry name" value="F1F0 ATP synthase subunit B, membrane domain"/>
    <property type="match status" value="1"/>
</dbReference>
<keyword evidence="16" id="KW-0175">Coiled coil</keyword>
<dbReference type="InterPro" id="IPR002146">
    <property type="entry name" value="ATP_synth_b/b'su_bac/chlpt"/>
</dbReference>
<evidence type="ECO:0000256" key="10">
    <source>
        <dbReference type="ARBA" id="ARBA00023136"/>
    </source>
</evidence>
<keyword evidence="4 14" id="KW-1003">Cell membrane</keyword>
<comment type="function">
    <text evidence="12 14">F(1)F(0) ATP synthase produces ATP from ADP in the presence of a proton or sodium gradient. F-type ATPases consist of two structural domains, F(1) containing the extramembraneous catalytic core and F(0) containing the membrane proton channel, linked together by a central stalk and a peripheral stalk. During catalysis, ATP synthesis in the catalytic domain of F(1) is coupled via a rotary mechanism of the central stalk subunits to proton translocation.</text>
</comment>
<evidence type="ECO:0000256" key="8">
    <source>
        <dbReference type="ARBA" id="ARBA00022989"/>
    </source>
</evidence>
<evidence type="ECO:0000256" key="5">
    <source>
        <dbReference type="ARBA" id="ARBA00022547"/>
    </source>
</evidence>
<dbReference type="PANTHER" id="PTHR33445:SF1">
    <property type="entry name" value="ATP SYNTHASE SUBUNIT B"/>
    <property type="match status" value="1"/>
</dbReference>
<dbReference type="InterPro" id="IPR028987">
    <property type="entry name" value="ATP_synth_B-like_membr_sf"/>
</dbReference>
<proteinExistence type="inferred from homology"/>
<dbReference type="GO" id="GO:0045259">
    <property type="term" value="C:proton-transporting ATP synthase complex"/>
    <property type="evidence" value="ECO:0007669"/>
    <property type="project" value="UniProtKB-KW"/>
</dbReference>
<keyword evidence="8 14" id="KW-1133">Transmembrane helix</keyword>
<evidence type="ECO:0000256" key="7">
    <source>
        <dbReference type="ARBA" id="ARBA00022781"/>
    </source>
</evidence>
<evidence type="ECO:0000256" key="4">
    <source>
        <dbReference type="ARBA" id="ARBA00022475"/>
    </source>
</evidence>
<evidence type="ECO:0000256" key="13">
    <source>
        <dbReference type="ARBA" id="ARBA00025830"/>
    </source>
</evidence>
<evidence type="ECO:0000256" key="11">
    <source>
        <dbReference type="ARBA" id="ARBA00023310"/>
    </source>
</evidence>
<reference evidence="18" key="1">
    <citation type="submission" date="2022-12" db="EMBL/GenBank/DDBJ databases">
        <title>Paraconexibacter alkalitolerans sp. nov. and Baekduia alba sp. nov., isolated from soil and emended description of the genera Paraconexibacter (Chun et al., 2020) and Baekduia (An et al., 2020).</title>
        <authorList>
            <person name="Vieira S."/>
            <person name="Huber K.J."/>
            <person name="Geppert A."/>
            <person name="Wolf J."/>
            <person name="Neumann-Schaal M."/>
            <person name="Muesken M."/>
            <person name="Overmann J."/>
        </authorList>
    </citation>
    <scope>NUCLEOTIDE SEQUENCE</scope>
    <source>
        <strain evidence="18">AEG42_29</strain>
    </source>
</reference>
<keyword evidence="7 14" id="KW-0375">Hydrogen ion transport</keyword>
<dbReference type="EMBL" id="CP114014">
    <property type="protein sequence ID" value="XAY04760.1"/>
    <property type="molecule type" value="Genomic_DNA"/>
</dbReference>
<dbReference type="CDD" id="cd06503">
    <property type="entry name" value="ATP-synt_Fo_b"/>
    <property type="match status" value="1"/>
</dbReference>
<dbReference type="PANTHER" id="PTHR33445">
    <property type="entry name" value="ATP SYNTHASE SUBUNIT B', CHLOROPLASTIC"/>
    <property type="match status" value="1"/>
</dbReference>
<organism evidence="18">
    <name type="scientific">Paraconexibacter sp. AEG42_29</name>
    <dbReference type="NCBI Taxonomy" id="2997339"/>
    <lineage>
        <taxon>Bacteria</taxon>
        <taxon>Bacillati</taxon>
        <taxon>Actinomycetota</taxon>
        <taxon>Thermoleophilia</taxon>
        <taxon>Solirubrobacterales</taxon>
        <taxon>Paraconexibacteraceae</taxon>
        <taxon>Paraconexibacter</taxon>
    </lineage>
</organism>
<keyword evidence="6 14" id="KW-0812">Transmembrane</keyword>
<sequence>MLSAISATILAATEGGAEAAEEGGSFLVEPGIGLMVWTLVIFGTAMALLYKMAFPAIAEALDKRQKMIEDAITSADRTKAESEALLEEYRERLKEARSQADEIVASARKAGDEVQRSSAEAGAAKRDELVEQAKKDIEGETRRAIQEIRSEVADLTVAATEKVTRKTLNAEDQKRLVEDALGELDFSSLGERNN</sequence>
<evidence type="ECO:0000256" key="2">
    <source>
        <dbReference type="ARBA" id="ARBA00005513"/>
    </source>
</evidence>
<name>A0AAU7ASX9_9ACTN</name>
<dbReference type="KEGG" id="parq:DSM112329_01597"/>
<dbReference type="GO" id="GO:0046961">
    <property type="term" value="F:proton-transporting ATPase activity, rotational mechanism"/>
    <property type="evidence" value="ECO:0007669"/>
    <property type="project" value="TreeGrafter"/>
</dbReference>
<keyword evidence="3 14" id="KW-0813">Transport</keyword>
<comment type="similarity">
    <text evidence="2 14 15">Belongs to the ATPase B chain family.</text>
</comment>
<keyword evidence="9 14" id="KW-0406">Ion transport</keyword>
<evidence type="ECO:0000256" key="6">
    <source>
        <dbReference type="ARBA" id="ARBA00022692"/>
    </source>
</evidence>
<gene>
    <name evidence="14 18" type="primary">atpF</name>
    <name evidence="18" type="ORF">DSM112329_01597</name>
</gene>
<evidence type="ECO:0000256" key="17">
    <source>
        <dbReference type="SAM" id="MobiDB-lite"/>
    </source>
</evidence>
<evidence type="ECO:0000256" key="14">
    <source>
        <dbReference type="HAMAP-Rule" id="MF_01398"/>
    </source>
</evidence>
<feature type="coiled-coil region" evidence="16">
    <location>
        <begin position="68"/>
        <end position="106"/>
    </location>
</feature>
<feature type="transmembrane region" description="Helical" evidence="14">
    <location>
        <begin position="35"/>
        <end position="58"/>
    </location>
</feature>
<evidence type="ECO:0000256" key="16">
    <source>
        <dbReference type="SAM" id="Coils"/>
    </source>
</evidence>